<dbReference type="GO" id="GO:0004497">
    <property type="term" value="F:monooxygenase activity"/>
    <property type="evidence" value="ECO:0007669"/>
    <property type="project" value="UniProtKB-KW"/>
</dbReference>
<comment type="similarity">
    <text evidence="2 7">Belongs to the cytochrome P450 family.</text>
</comment>
<proteinExistence type="inferred from homology"/>
<evidence type="ECO:0000313" key="9">
    <source>
        <dbReference type="EMBL" id="KAK6956170.1"/>
    </source>
</evidence>
<evidence type="ECO:0000256" key="3">
    <source>
        <dbReference type="ARBA" id="ARBA00022617"/>
    </source>
</evidence>
<evidence type="ECO:0000256" key="7">
    <source>
        <dbReference type="RuleBase" id="RU000461"/>
    </source>
</evidence>
<gene>
    <name evidence="9" type="ORF">Daesc_001443</name>
</gene>
<sequence>MEAKTTSISNTLFSLPLPLTVASLLVFGIVSRLLWNRFRKDLRDIPGPKVAAYTGLWRWLNVRSGQAHKTHIRLHRKYGSLVRIGPNHVSISDPREINHIYGPKSKYIKTGFYHPIQSVMWEGEAVPHLFTTIDPTFHRESKKLLTNAYSPTSLLAYEPSIDECVNLLLYKINGLVSEGKPIDLGSWMSYYTFDVIGQLSFSKMFGFLEKGTDVNGILETIDAVLEYISQCGQIPEMHKFLLGNPLLPGGSMNQIVDFALKAVNEVAGRDIALRKGGKINDSDIESKGDMLTKWYVLNQNGSKYMATKNLVTHLSANVYGGSDTTSIALRSIFYYLGKNTDKMRKLVKEIDDAAASGKLSQPVSFKEANTHLPYLNAVIKEAMRIHPSAGLIYERFVPAGGDTICGKHIAGGTVVRINPWVTQYDAEVFPDPESFIPERWLDSTEEQLKQMEQSFFNFSAGSRTCIGRHIAMIEISKMVPELLRRFDVSLTYPDREWKVRNVWLVKQTGVICNITKRS</sequence>
<dbReference type="InterPro" id="IPR050121">
    <property type="entry name" value="Cytochrome_P450_monoxygenase"/>
</dbReference>
<keyword evidence="3 6" id="KW-0349">Heme</keyword>
<evidence type="ECO:0000313" key="10">
    <source>
        <dbReference type="Proteomes" id="UP001369815"/>
    </source>
</evidence>
<keyword evidence="8" id="KW-0472">Membrane</keyword>
<dbReference type="GO" id="GO:0016705">
    <property type="term" value="F:oxidoreductase activity, acting on paired donors, with incorporation or reduction of molecular oxygen"/>
    <property type="evidence" value="ECO:0007669"/>
    <property type="project" value="InterPro"/>
</dbReference>
<dbReference type="Proteomes" id="UP001369815">
    <property type="component" value="Unassembled WGS sequence"/>
</dbReference>
<keyword evidence="5 6" id="KW-0408">Iron</keyword>
<dbReference type="GO" id="GO:0005506">
    <property type="term" value="F:iron ion binding"/>
    <property type="evidence" value="ECO:0007669"/>
    <property type="project" value="InterPro"/>
</dbReference>
<dbReference type="FunFam" id="1.10.630.10:FF:000050">
    <property type="entry name" value="Cytochrome P450 monooxygenase"/>
    <property type="match status" value="1"/>
</dbReference>
<name>A0AAX6MU24_9PEZI</name>
<dbReference type="PRINTS" id="PR00463">
    <property type="entry name" value="EP450I"/>
</dbReference>
<evidence type="ECO:0000256" key="4">
    <source>
        <dbReference type="ARBA" id="ARBA00022723"/>
    </source>
</evidence>
<evidence type="ECO:0008006" key="11">
    <source>
        <dbReference type="Google" id="ProtNLM"/>
    </source>
</evidence>
<accession>A0AAX6MU24</accession>
<comment type="cofactor">
    <cofactor evidence="1 6">
        <name>heme</name>
        <dbReference type="ChEBI" id="CHEBI:30413"/>
    </cofactor>
</comment>
<dbReference type="GO" id="GO:0020037">
    <property type="term" value="F:heme binding"/>
    <property type="evidence" value="ECO:0007669"/>
    <property type="project" value="InterPro"/>
</dbReference>
<dbReference type="PANTHER" id="PTHR24305:SF232">
    <property type="entry name" value="P450, PUTATIVE (EUROFUNG)-RELATED"/>
    <property type="match status" value="1"/>
</dbReference>
<dbReference type="EMBL" id="JBANMG010000002">
    <property type="protein sequence ID" value="KAK6956170.1"/>
    <property type="molecule type" value="Genomic_DNA"/>
</dbReference>
<dbReference type="SUPFAM" id="SSF48264">
    <property type="entry name" value="Cytochrome P450"/>
    <property type="match status" value="1"/>
</dbReference>
<keyword evidence="7" id="KW-0503">Monooxygenase</keyword>
<keyword evidence="7" id="KW-0560">Oxidoreductase</keyword>
<dbReference type="Pfam" id="PF00067">
    <property type="entry name" value="p450"/>
    <property type="match status" value="1"/>
</dbReference>
<keyword evidence="8" id="KW-1133">Transmembrane helix</keyword>
<evidence type="ECO:0000256" key="1">
    <source>
        <dbReference type="ARBA" id="ARBA00001971"/>
    </source>
</evidence>
<dbReference type="CDD" id="cd11060">
    <property type="entry name" value="CYP57A1-like"/>
    <property type="match status" value="1"/>
</dbReference>
<dbReference type="InterPro" id="IPR017972">
    <property type="entry name" value="Cyt_P450_CS"/>
</dbReference>
<evidence type="ECO:0000256" key="5">
    <source>
        <dbReference type="ARBA" id="ARBA00023004"/>
    </source>
</evidence>
<evidence type="ECO:0000256" key="2">
    <source>
        <dbReference type="ARBA" id="ARBA00010617"/>
    </source>
</evidence>
<keyword evidence="8" id="KW-0812">Transmembrane</keyword>
<protein>
    <recommendedName>
        <fullName evidence="11">Cytochrome P450</fullName>
    </recommendedName>
</protein>
<organism evidence="9 10">
    <name type="scientific">Daldinia eschscholtzii</name>
    <dbReference type="NCBI Taxonomy" id="292717"/>
    <lineage>
        <taxon>Eukaryota</taxon>
        <taxon>Fungi</taxon>
        <taxon>Dikarya</taxon>
        <taxon>Ascomycota</taxon>
        <taxon>Pezizomycotina</taxon>
        <taxon>Sordariomycetes</taxon>
        <taxon>Xylariomycetidae</taxon>
        <taxon>Xylariales</taxon>
        <taxon>Hypoxylaceae</taxon>
        <taxon>Daldinia</taxon>
    </lineage>
</organism>
<feature type="binding site" description="axial binding residue" evidence="6">
    <location>
        <position position="465"/>
    </location>
    <ligand>
        <name>heme</name>
        <dbReference type="ChEBI" id="CHEBI:30413"/>
    </ligand>
    <ligandPart>
        <name>Fe</name>
        <dbReference type="ChEBI" id="CHEBI:18248"/>
    </ligandPart>
</feature>
<comment type="caution">
    <text evidence="9">The sequence shown here is derived from an EMBL/GenBank/DDBJ whole genome shotgun (WGS) entry which is preliminary data.</text>
</comment>
<dbReference type="PANTHER" id="PTHR24305">
    <property type="entry name" value="CYTOCHROME P450"/>
    <property type="match status" value="1"/>
</dbReference>
<evidence type="ECO:0000256" key="8">
    <source>
        <dbReference type="SAM" id="Phobius"/>
    </source>
</evidence>
<keyword evidence="10" id="KW-1185">Reference proteome</keyword>
<dbReference type="InterPro" id="IPR001128">
    <property type="entry name" value="Cyt_P450"/>
</dbReference>
<dbReference type="InterPro" id="IPR002401">
    <property type="entry name" value="Cyt_P450_E_grp-I"/>
</dbReference>
<dbReference type="AlphaFoldDB" id="A0AAX6MU24"/>
<dbReference type="PROSITE" id="PS00086">
    <property type="entry name" value="CYTOCHROME_P450"/>
    <property type="match status" value="1"/>
</dbReference>
<evidence type="ECO:0000256" key="6">
    <source>
        <dbReference type="PIRSR" id="PIRSR602401-1"/>
    </source>
</evidence>
<keyword evidence="4 6" id="KW-0479">Metal-binding</keyword>
<dbReference type="InterPro" id="IPR036396">
    <property type="entry name" value="Cyt_P450_sf"/>
</dbReference>
<dbReference type="Gene3D" id="1.10.630.10">
    <property type="entry name" value="Cytochrome P450"/>
    <property type="match status" value="1"/>
</dbReference>
<feature type="transmembrane region" description="Helical" evidence="8">
    <location>
        <begin position="12"/>
        <end position="35"/>
    </location>
</feature>
<dbReference type="PRINTS" id="PR00385">
    <property type="entry name" value="P450"/>
</dbReference>
<reference evidence="9 10" key="1">
    <citation type="journal article" date="2024" name="Front Chem Biol">
        <title>Unveiling the potential of Daldinia eschscholtzii MFLUCC 19-0629 through bioactivity and bioinformatics studies for enhanced sustainable agriculture production.</title>
        <authorList>
            <person name="Brooks S."/>
            <person name="Weaver J.A."/>
            <person name="Klomchit A."/>
            <person name="Alharthi S.A."/>
            <person name="Onlamun T."/>
            <person name="Nurani R."/>
            <person name="Vong T.K."/>
            <person name="Alberti F."/>
            <person name="Greco C."/>
        </authorList>
    </citation>
    <scope>NUCLEOTIDE SEQUENCE [LARGE SCALE GENOMIC DNA]</scope>
    <source>
        <strain evidence="9">MFLUCC 19-0629</strain>
    </source>
</reference>